<feature type="transmembrane region" description="Helical" evidence="10">
    <location>
        <begin position="831"/>
        <end position="858"/>
    </location>
</feature>
<feature type="transmembrane region" description="Helical" evidence="10">
    <location>
        <begin position="870"/>
        <end position="890"/>
    </location>
</feature>
<feature type="transmembrane region" description="Helical" evidence="10">
    <location>
        <begin position="710"/>
        <end position="730"/>
    </location>
</feature>
<dbReference type="PANTHER" id="PTHR33619:SF3">
    <property type="entry name" value="POLYSACCHARIDE EXPORT PROTEIN GFCE-RELATED"/>
    <property type="match status" value="1"/>
</dbReference>
<name>A0A813C1H6_9DINO</name>
<evidence type="ECO:0000256" key="9">
    <source>
        <dbReference type="SAM" id="MobiDB-lite"/>
    </source>
</evidence>
<dbReference type="InterPro" id="IPR014263">
    <property type="entry name" value="Methanolan_biosynth_EpsI"/>
</dbReference>
<comment type="caution">
    <text evidence="13">The sequence shown here is derived from an EMBL/GenBank/DDBJ whole genome shotgun (WGS) entry which is preliminary data.</text>
</comment>
<keyword evidence="6" id="KW-0378">Hydrolase</keyword>
<comment type="subcellular location">
    <subcellularLocation>
        <location evidence="1">Cell membrane</location>
        <topology evidence="1">Multi-pass membrane protein</topology>
    </subcellularLocation>
</comment>
<keyword evidence="8 10" id="KW-0472">Membrane</keyword>
<evidence type="ECO:0000256" key="1">
    <source>
        <dbReference type="ARBA" id="ARBA00004651"/>
    </source>
</evidence>
<dbReference type="InterPro" id="IPR019127">
    <property type="entry name" value="Exosortase"/>
</dbReference>
<feature type="transmembrane region" description="Helical" evidence="10">
    <location>
        <begin position="649"/>
        <end position="669"/>
    </location>
</feature>
<proteinExistence type="predicted"/>
<dbReference type="GO" id="GO:0015159">
    <property type="term" value="F:polysaccharide transmembrane transporter activity"/>
    <property type="evidence" value="ECO:0007669"/>
    <property type="project" value="InterPro"/>
</dbReference>
<dbReference type="Proteomes" id="UP000601435">
    <property type="component" value="Unassembled WGS sequence"/>
</dbReference>
<reference evidence="13" key="1">
    <citation type="submission" date="2021-02" db="EMBL/GenBank/DDBJ databases">
        <authorList>
            <person name="Dougan E. K."/>
            <person name="Rhodes N."/>
            <person name="Thang M."/>
            <person name="Chan C."/>
        </authorList>
    </citation>
    <scope>NUCLEOTIDE SEQUENCE</scope>
</reference>
<keyword evidence="3" id="KW-0645">Protease</keyword>
<feature type="transmembrane region" description="Helical" evidence="10">
    <location>
        <begin position="681"/>
        <end position="703"/>
    </location>
</feature>
<organism evidence="13 14">
    <name type="scientific">Symbiodinium necroappetens</name>
    <dbReference type="NCBI Taxonomy" id="1628268"/>
    <lineage>
        <taxon>Eukaryota</taxon>
        <taxon>Sar</taxon>
        <taxon>Alveolata</taxon>
        <taxon>Dinophyceae</taxon>
        <taxon>Suessiales</taxon>
        <taxon>Symbiodiniaceae</taxon>
        <taxon>Symbiodinium</taxon>
    </lineage>
</organism>
<dbReference type="InterPro" id="IPR003715">
    <property type="entry name" value="Poly_export_N"/>
</dbReference>
<dbReference type="Pfam" id="PF02563">
    <property type="entry name" value="Poly_export"/>
    <property type="match status" value="1"/>
</dbReference>
<evidence type="ECO:0000256" key="7">
    <source>
        <dbReference type="ARBA" id="ARBA00022989"/>
    </source>
</evidence>
<keyword evidence="5" id="KW-0732">Signal</keyword>
<dbReference type="Pfam" id="PF09721">
    <property type="entry name" value="Exosortase_EpsH"/>
    <property type="match status" value="1"/>
</dbReference>
<evidence type="ECO:0000256" key="5">
    <source>
        <dbReference type="ARBA" id="ARBA00022729"/>
    </source>
</evidence>
<dbReference type="Pfam" id="PF11984">
    <property type="entry name" value="DUF3485"/>
    <property type="match status" value="1"/>
</dbReference>
<evidence type="ECO:0000256" key="6">
    <source>
        <dbReference type="ARBA" id="ARBA00022801"/>
    </source>
</evidence>
<keyword evidence="14" id="KW-1185">Reference proteome</keyword>
<dbReference type="GO" id="GO:0005886">
    <property type="term" value="C:plasma membrane"/>
    <property type="evidence" value="ECO:0007669"/>
    <property type="project" value="UniProtKB-SubCell"/>
</dbReference>
<feature type="domain" description="Polysaccharide export protein N-terminal" evidence="11">
    <location>
        <begin position="92"/>
        <end position="171"/>
    </location>
</feature>
<feature type="region of interest" description="Disordered" evidence="9">
    <location>
        <begin position="313"/>
        <end position="338"/>
    </location>
</feature>
<feature type="compositionally biased region" description="Polar residues" evidence="9">
    <location>
        <begin position="321"/>
        <end position="338"/>
    </location>
</feature>
<feature type="transmembrane region" description="Helical" evidence="10">
    <location>
        <begin position="768"/>
        <end position="786"/>
    </location>
</feature>
<evidence type="ECO:0000256" key="4">
    <source>
        <dbReference type="ARBA" id="ARBA00022692"/>
    </source>
</evidence>
<dbReference type="PANTHER" id="PTHR33619">
    <property type="entry name" value="POLYSACCHARIDE EXPORT PROTEIN GFCE-RELATED"/>
    <property type="match status" value="1"/>
</dbReference>
<feature type="compositionally biased region" description="Acidic residues" evidence="9">
    <location>
        <begin position="263"/>
        <end position="274"/>
    </location>
</feature>
<dbReference type="InterPro" id="IPR026392">
    <property type="entry name" value="Exo/Archaeosortase_dom"/>
</dbReference>
<keyword evidence="4 10" id="KW-0812">Transmembrane</keyword>
<keyword evidence="7 10" id="KW-1133">Transmembrane helix</keyword>
<feature type="transmembrane region" description="Helical" evidence="10">
    <location>
        <begin position="736"/>
        <end position="756"/>
    </location>
</feature>
<dbReference type="Gene3D" id="3.30.1950.10">
    <property type="entry name" value="wza like domain"/>
    <property type="match status" value="1"/>
</dbReference>
<dbReference type="AlphaFoldDB" id="A0A813C1H6"/>
<evidence type="ECO:0000259" key="12">
    <source>
        <dbReference type="Pfam" id="PF11984"/>
    </source>
</evidence>
<feature type="region of interest" description="Disordered" evidence="9">
    <location>
        <begin position="233"/>
        <end position="295"/>
    </location>
</feature>
<keyword evidence="2" id="KW-1003">Cell membrane</keyword>
<dbReference type="EMBL" id="CAJNJA010085696">
    <property type="protein sequence ID" value="CAE7938171.1"/>
    <property type="molecule type" value="Genomic_DNA"/>
</dbReference>
<dbReference type="InterPro" id="IPR013426">
    <property type="entry name" value="EpsH-like"/>
</dbReference>
<evidence type="ECO:0000256" key="10">
    <source>
        <dbReference type="SAM" id="Phobius"/>
    </source>
</evidence>
<dbReference type="InterPro" id="IPR049712">
    <property type="entry name" value="Poly_export"/>
</dbReference>
<protein>
    <submittedName>
        <fullName evidence="13">EpsA protein</fullName>
    </submittedName>
</protein>
<sequence>MVKPRARSNMEASGTARRRATLTRALGTLVLGGALLSAPGCEWDGWLIDPSVVGRWEHTPTVVPILDRIDVIERDTGEFADVTDILPEDLIPEPSDYRSGPGDVIQIDILEFLEGGAAVQYQRQIDTRGFIDVPQLGRLYVANLTREEIEQEIKRTIREADLLDDPLATVQFLARREQAFSIFGAIPGVGRYQIPSPDFRLLEGITDAGGVSPTIPFIYVIRQVPLDQSVRTGFQIPGRNQNSGQQGGENEPPVRDSGPSLDELLEELSGDEEVGGSPGYLGLSDLGDDQPISNTRTEPTRLALLEQDGQDPIVDLFDSDAPSTPSTAGNGASSSPYGTQSAKWVFLDGQWRKVTRASNQSASGLPEGDDPLADDTINVDDLVTQRVIRVPVKPLLQGLAQYNIVVRPGDVISVPGPDQGFVYLGGPGINRGGVYALPQAGRLTLTKAVIAAGGLSAVGIPQRVDLTRMVGPDRQATVRLDLKAIFEGTQPDIFLKPDDTLNFGTNFWATPLAIIRGGFRMTYGFGFLLDRNFGNDVFGAPPTNFQNCFWVIAADSGAAAELRPGGADYVIAFPRSHGRGSMVRFMSALKSSTSGAGGITAASERASRVLGRFTSADVVMASLIGLGVVALFYRWIVRQLGPNGFSARMFEDWGHAYFVPIVCGFYIWKNRERLATLPVRPFWPALVMLPLAVVTYLYFVLVYSTHMFQGFAMILAVAGVILLVAGPVVFRALLFPIVYLGFAVTIAESVMNAITWRLKIIASQGSHIMLNMIGVETDISGNILYISQGLTTHPLNVADACSGMRMVVAFIALGTAVAFLASSSREWWKRIAIVTVSLPVAVFMNVVRVSVLGVLTLINPSLADGEAHTLIGTILLVPSFLLFLGIVAVFDRLTVTEEELEQRRKGKGKGQAKAEQIRLSKDPIYPPENIKFTAMPTRFEGWERIGVDEQIEGEELRVLGTDNYLTRNFVQTDVAEDAKAFSLHLAYYTGTIDTVPHVPERCMVGAGWRIIGSPRVVDVPITFREEGRDVLIRDPDVDREYGDVWLMRDPVTGRRVRMPLGLENLKLNVTHFENETGSRRQFAGYFFVANGAIYPTANQVRVNAYSLSNRYAYYAKVQFTSNDVESSEELGELAGEFLDDSFHSIMRLLPDWVEVEAGRYPPEASSVAP</sequence>
<gene>
    <name evidence="13" type="primary">epsA</name>
    <name evidence="13" type="ORF">SNEC2469_LOCUS33047</name>
</gene>
<feature type="transmembrane region" description="Helical" evidence="10">
    <location>
        <begin position="618"/>
        <end position="637"/>
    </location>
</feature>
<dbReference type="OrthoDB" id="3388at2759"/>
<dbReference type="NCBIfam" id="TIGR04178">
    <property type="entry name" value="exo_archaeo"/>
    <property type="match status" value="1"/>
</dbReference>
<feature type="transmembrane region" description="Helical" evidence="10">
    <location>
        <begin position="806"/>
        <end position="824"/>
    </location>
</feature>
<evidence type="ECO:0000256" key="2">
    <source>
        <dbReference type="ARBA" id="ARBA00022475"/>
    </source>
</evidence>
<evidence type="ECO:0000259" key="11">
    <source>
        <dbReference type="Pfam" id="PF02563"/>
    </source>
</evidence>
<feature type="domain" description="Methanolan biosynthesis EpsI" evidence="12">
    <location>
        <begin position="924"/>
        <end position="1020"/>
    </location>
</feature>
<evidence type="ECO:0000313" key="13">
    <source>
        <dbReference type="EMBL" id="CAE7938171.1"/>
    </source>
</evidence>
<evidence type="ECO:0000256" key="3">
    <source>
        <dbReference type="ARBA" id="ARBA00022670"/>
    </source>
</evidence>
<dbReference type="GO" id="GO:0008233">
    <property type="term" value="F:peptidase activity"/>
    <property type="evidence" value="ECO:0007669"/>
    <property type="project" value="UniProtKB-KW"/>
</dbReference>
<accession>A0A813C1H6</accession>
<evidence type="ECO:0000256" key="8">
    <source>
        <dbReference type="ARBA" id="ARBA00023136"/>
    </source>
</evidence>
<dbReference type="GO" id="GO:0006508">
    <property type="term" value="P:proteolysis"/>
    <property type="evidence" value="ECO:0007669"/>
    <property type="project" value="UniProtKB-KW"/>
</dbReference>
<dbReference type="Gene3D" id="3.10.560.10">
    <property type="entry name" value="Outer membrane lipoprotein wza domain like"/>
    <property type="match status" value="1"/>
</dbReference>
<dbReference type="NCBIfam" id="TIGR02602">
    <property type="entry name" value="8TM_EpsH"/>
    <property type="match status" value="1"/>
</dbReference>
<evidence type="ECO:0000313" key="14">
    <source>
        <dbReference type="Proteomes" id="UP000601435"/>
    </source>
</evidence>